<proteinExistence type="inferred from homology"/>
<feature type="compositionally biased region" description="Basic and acidic residues" evidence="4">
    <location>
        <begin position="955"/>
        <end position="972"/>
    </location>
</feature>
<dbReference type="CTD" id="565918"/>
<dbReference type="GeneID" id="127357550"/>
<organism evidence="6 7">
    <name type="scientific">Dicentrarchus labrax</name>
    <name type="common">European seabass</name>
    <name type="synonym">Morone labrax</name>
    <dbReference type="NCBI Taxonomy" id="13489"/>
    <lineage>
        <taxon>Eukaryota</taxon>
        <taxon>Metazoa</taxon>
        <taxon>Chordata</taxon>
        <taxon>Craniata</taxon>
        <taxon>Vertebrata</taxon>
        <taxon>Euteleostomi</taxon>
        <taxon>Actinopterygii</taxon>
        <taxon>Neopterygii</taxon>
        <taxon>Teleostei</taxon>
        <taxon>Neoteleostei</taxon>
        <taxon>Acanthomorphata</taxon>
        <taxon>Eupercaria</taxon>
        <taxon>Moronidae</taxon>
        <taxon>Dicentrarchus</taxon>
    </lineage>
</organism>
<dbReference type="GeneTree" id="ENSGT00940000159342"/>
<dbReference type="GO" id="GO:0044380">
    <property type="term" value="P:protein localization to cytoskeleton"/>
    <property type="evidence" value="ECO:0007669"/>
    <property type="project" value="TreeGrafter"/>
</dbReference>
<keyword evidence="7" id="KW-1185">Reference proteome</keyword>
<reference evidence="6" key="2">
    <citation type="submission" date="2025-09" db="UniProtKB">
        <authorList>
            <consortium name="Ensembl"/>
        </authorList>
    </citation>
    <scope>IDENTIFICATION</scope>
</reference>
<evidence type="ECO:0000313" key="7">
    <source>
        <dbReference type="Proteomes" id="UP000694389"/>
    </source>
</evidence>
<feature type="compositionally biased region" description="Basic and acidic residues" evidence="4">
    <location>
        <begin position="1166"/>
        <end position="1187"/>
    </location>
</feature>
<feature type="region of interest" description="Disordered" evidence="4">
    <location>
        <begin position="733"/>
        <end position="756"/>
    </location>
</feature>
<feature type="compositionally biased region" description="Basic and acidic residues" evidence="4">
    <location>
        <begin position="664"/>
        <end position="691"/>
    </location>
</feature>
<dbReference type="PANTHER" id="PTHR16181">
    <property type="entry name" value="PROTEIN FAM83A-RELATED"/>
    <property type="match status" value="1"/>
</dbReference>
<feature type="region of interest" description="Disordered" evidence="4">
    <location>
        <begin position="773"/>
        <end position="988"/>
    </location>
</feature>
<feature type="domain" description="Scaffolding anchor of CK1" evidence="5">
    <location>
        <begin position="13"/>
        <end position="286"/>
    </location>
</feature>
<dbReference type="InterPro" id="IPR050944">
    <property type="entry name" value="FAM83"/>
</dbReference>
<dbReference type="GO" id="GO:0007165">
    <property type="term" value="P:signal transduction"/>
    <property type="evidence" value="ECO:0007669"/>
    <property type="project" value="TreeGrafter"/>
</dbReference>
<dbReference type="GO" id="GO:0005737">
    <property type="term" value="C:cytoplasm"/>
    <property type="evidence" value="ECO:0007669"/>
    <property type="project" value="UniProtKB-SubCell"/>
</dbReference>
<evidence type="ECO:0000256" key="2">
    <source>
        <dbReference type="ARBA" id="ARBA00006937"/>
    </source>
</evidence>
<gene>
    <name evidence="6" type="primary">fam83hb</name>
</gene>
<dbReference type="Gene3D" id="3.30.870.10">
    <property type="entry name" value="Endonuclease Chain A"/>
    <property type="match status" value="1"/>
</dbReference>
<feature type="compositionally biased region" description="Basic and acidic residues" evidence="4">
    <location>
        <begin position="539"/>
        <end position="561"/>
    </location>
</feature>
<feature type="compositionally biased region" description="Low complexity" evidence="4">
    <location>
        <begin position="1103"/>
        <end position="1120"/>
    </location>
</feature>
<sequence>MAHRSQSSSIGDNPLDPNYLPPHYREEYRIAIDALIENDIQGYLEFLQTADVVSFLAQSEIEFIKSTIQTPNQTSSVPELTYHEGGQEVDGSSDTYWPVQSDLAAPGLDLGWPLPQHSFVGPTEVTTLVNPSDPDMPSIKEQARRLIKNACQVIAVVMDRFTDVDIFADLLDAAARHVPVYILLDEVEVHHFVSMVINCKVNLDLIPMMRVRTVAGITYYSRTGKSFKGQVKDRFLLADCRAVLSGNYSFMWSYEKIHRCIAHLFLGELVATFDEEFRILFAQSEPLVIDPSDGALAVSDTSSTSCYFSSQFGLKRTQSMRNPIGYRRQPEIPPAFPYGDSDRNLALPFRRNDPFRHTVEPGAGITIGKYSQQQFRLQQSFMEQGRSIVSRQMEMSANAFKRHSYAEGTQENYTSSRQYMKHRVMNNLDETDFHREQTQSSHYYSEGPGPGSGHGHYDRIRGRPPHLSIDQYSDSSYRSDQDLPAGNYGRDYFSSEDLRAPEGHQGPPLAGRYGGGSSNKRPSIGQAYACQSSPTQPHPPEKRHLPKQSDQEHDQDADARQGMRSWRIHSYLSTYEDSGEEGLPQPMGPDAFEDPPPSQQPTAPESSAPRLGIKEPPNVPPKPRPDILRPRFGKPAIPESNNRDSAPTKAKDLLPSASDFKPFAWEKTEREAAKERERETERGATREVGGDLEVKKAPDLFLSKHESFHSRINPLLQRSSRLRSSLIFSSSKAEVHSSGLGLKPATEEDEQLDSVRTSSIVAQILEKRRSLSREPFEWRRKTEGKDKEKQMEQEREVKEEKERQEEKEIRLEDEIKAKEEPQKTIEEVKTKSSVEKSEDTTSSSLNMNDPASRLQYFKDLAAKRKASRMATESSLKAPEPAEKKPDLSDKPPLDPVTTPKIPTVSVTPAESEPKKPDISAKLAELARRPSVSSSKPPISATKPSASYVKPSETSQPHKEENASEGQKKDIFKSLKPLPSPKIFRKEPLKLKGLNPRRISCGEDVLTTDATDAEKSEMKKSRSHSASTMPRDDFKEGLQKVMGSNTSINTLGEGKSEGKTLDFLKKQTQRLKGFLGPKDKEKKSSGDDKGMSTVIEVTGDSSKKQSSSAKDTGSTTTDQTTANHKTSTSTSGPSRYQAPGSSVLFSSNLRDDTKVILEQISANSQKNRQEREETGGDRDSDAGEKGLERQNSIKINRFLRPQGNIQEREGLLKRIESMRKEKKVYSRFEMGNNLG</sequence>
<evidence type="ECO:0000313" key="6">
    <source>
        <dbReference type="Ensembl" id="ENSDLAP00005042987.2"/>
    </source>
</evidence>
<dbReference type="AlphaFoldDB" id="A0A8C4NS25"/>
<dbReference type="Ensembl" id="ENSDLAT00005045924.2">
    <property type="protein sequence ID" value="ENSDLAP00005042987.2"/>
    <property type="gene ID" value="ENSDLAG00005019176.2"/>
</dbReference>
<dbReference type="InterPro" id="IPR012461">
    <property type="entry name" value="SACK1"/>
</dbReference>
<dbReference type="OrthoDB" id="9832446at2759"/>
<dbReference type="Proteomes" id="UP000694389">
    <property type="component" value="Unassembled WGS sequence"/>
</dbReference>
<feature type="region of interest" description="Disordered" evidence="4">
    <location>
        <begin position="576"/>
        <end position="691"/>
    </location>
</feature>
<feature type="compositionally biased region" description="Basic and acidic residues" evidence="4">
    <location>
        <begin position="879"/>
        <end position="892"/>
    </location>
</feature>
<protein>
    <recommendedName>
        <fullName evidence="5">Scaffolding anchor of CK1 domain-containing protein</fullName>
    </recommendedName>
</protein>
<dbReference type="GO" id="GO:0019901">
    <property type="term" value="F:protein kinase binding"/>
    <property type="evidence" value="ECO:0007669"/>
    <property type="project" value="TreeGrafter"/>
</dbReference>
<feature type="compositionally biased region" description="Basic and acidic residues" evidence="4">
    <location>
        <begin position="1053"/>
        <end position="1064"/>
    </location>
</feature>
<feature type="compositionally biased region" description="Polar residues" evidence="4">
    <location>
        <begin position="930"/>
        <end position="944"/>
    </location>
</feature>
<dbReference type="FunFam" id="3.30.870.10:FF:000004">
    <property type="entry name" value="protein FAM83H isoform X2"/>
    <property type="match status" value="1"/>
</dbReference>
<evidence type="ECO:0000256" key="4">
    <source>
        <dbReference type="SAM" id="MobiDB-lite"/>
    </source>
</evidence>
<comment type="subcellular location">
    <subcellularLocation>
        <location evidence="1">Cytoplasm</location>
    </subcellularLocation>
</comment>
<keyword evidence="3" id="KW-0963">Cytoplasm</keyword>
<evidence type="ECO:0000256" key="3">
    <source>
        <dbReference type="ARBA" id="ARBA00022490"/>
    </source>
</evidence>
<comment type="similarity">
    <text evidence="2">Belongs to the FAM83 family.</text>
</comment>
<reference evidence="6" key="1">
    <citation type="submission" date="2025-08" db="UniProtKB">
        <authorList>
            <consortium name="Ensembl"/>
        </authorList>
    </citation>
    <scope>IDENTIFICATION</scope>
</reference>
<dbReference type="SUPFAM" id="SSF56024">
    <property type="entry name" value="Phospholipase D/nuclease"/>
    <property type="match status" value="1"/>
</dbReference>
<feature type="region of interest" description="Disordered" evidence="4">
    <location>
        <begin position="1009"/>
        <end position="1190"/>
    </location>
</feature>
<dbReference type="Pfam" id="PF07894">
    <property type="entry name" value="SACK1"/>
    <property type="match status" value="1"/>
</dbReference>
<accession>A0A8C4NS25</accession>
<dbReference type="GO" id="GO:1990254">
    <property type="term" value="F:keratin filament binding"/>
    <property type="evidence" value="ECO:0007669"/>
    <property type="project" value="TreeGrafter"/>
</dbReference>
<dbReference type="RefSeq" id="XP_051245773.1">
    <property type="nucleotide sequence ID" value="XM_051389813.1"/>
</dbReference>
<evidence type="ECO:0000259" key="5">
    <source>
        <dbReference type="Pfam" id="PF07894"/>
    </source>
</evidence>
<feature type="compositionally biased region" description="Polar residues" evidence="4">
    <location>
        <begin position="840"/>
        <end position="849"/>
    </location>
</feature>
<feature type="compositionally biased region" description="Polar residues" evidence="4">
    <location>
        <begin position="1121"/>
        <end position="1147"/>
    </location>
</feature>
<feature type="compositionally biased region" description="Basic and acidic residues" evidence="4">
    <location>
        <begin position="1076"/>
        <end position="1089"/>
    </location>
</feature>
<dbReference type="GO" id="GO:0045095">
    <property type="term" value="C:keratin filament"/>
    <property type="evidence" value="ECO:0007669"/>
    <property type="project" value="TreeGrafter"/>
</dbReference>
<feature type="compositionally biased region" description="Basic and acidic residues" evidence="4">
    <location>
        <begin position="773"/>
        <end position="839"/>
    </location>
</feature>
<feature type="region of interest" description="Disordered" evidence="4">
    <location>
        <begin position="436"/>
        <end position="562"/>
    </location>
</feature>
<dbReference type="OMA" id="TSSRQYM"/>
<dbReference type="GO" id="GO:0045104">
    <property type="term" value="P:intermediate filament cytoskeleton organization"/>
    <property type="evidence" value="ECO:0007669"/>
    <property type="project" value="TreeGrafter"/>
</dbReference>
<dbReference type="PANTHER" id="PTHR16181:SF26">
    <property type="entry name" value="PROTEIN FAM83H"/>
    <property type="match status" value="1"/>
</dbReference>
<evidence type="ECO:0000256" key="1">
    <source>
        <dbReference type="ARBA" id="ARBA00004496"/>
    </source>
</evidence>
<dbReference type="GO" id="GO:0030335">
    <property type="term" value="P:positive regulation of cell migration"/>
    <property type="evidence" value="ECO:0007669"/>
    <property type="project" value="TreeGrafter"/>
</dbReference>
<name>A0A8C4NS25_DICLA</name>